<dbReference type="InterPro" id="IPR029051">
    <property type="entry name" value="DUF4352"/>
</dbReference>
<name>A0A9D1A4G5_9FIRM</name>
<gene>
    <name evidence="4" type="ORF">IAB28_05970</name>
</gene>
<feature type="domain" description="DUF4352" evidence="3">
    <location>
        <begin position="52"/>
        <end position="164"/>
    </location>
</feature>
<protein>
    <submittedName>
        <fullName evidence="4">DUF4352 domain-containing protein</fullName>
    </submittedName>
</protein>
<dbReference type="Pfam" id="PF11611">
    <property type="entry name" value="DUF4352"/>
    <property type="match status" value="1"/>
</dbReference>
<organism evidence="4 5">
    <name type="scientific">Candidatus Copromonas faecavium</name>
    <name type="common">nom. illeg.</name>
    <dbReference type="NCBI Taxonomy" id="2840740"/>
    <lineage>
        <taxon>Bacteria</taxon>
        <taxon>Bacillati</taxon>
        <taxon>Bacillota</taxon>
        <taxon>Clostridia</taxon>
        <taxon>Lachnospirales</taxon>
        <taxon>Lachnospiraceae</taxon>
        <taxon>Candidatus Copromonas (nom. illeg.)</taxon>
    </lineage>
</organism>
<evidence type="ECO:0000313" key="4">
    <source>
        <dbReference type="EMBL" id="HIR05497.1"/>
    </source>
</evidence>
<evidence type="ECO:0000259" key="3">
    <source>
        <dbReference type="Pfam" id="PF11611"/>
    </source>
</evidence>
<proteinExistence type="predicted"/>
<keyword evidence="1 2" id="KW-0732">Signal</keyword>
<dbReference type="Proteomes" id="UP000824250">
    <property type="component" value="Unassembled WGS sequence"/>
</dbReference>
<accession>A0A9D1A4G5</accession>
<feature type="chain" id="PRO_5038712778" evidence="2">
    <location>
        <begin position="23"/>
        <end position="181"/>
    </location>
</feature>
<feature type="signal peptide" evidence="2">
    <location>
        <begin position="1"/>
        <end position="22"/>
    </location>
</feature>
<reference evidence="4" key="1">
    <citation type="submission" date="2020-10" db="EMBL/GenBank/DDBJ databases">
        <authorList>
            <person name="Gilroy R."/>
        </authorList>
    </citation>
    <scope>NUCLEOTIDE SEQUENCE</scope>
    <source>
        <strain evidence="4">CHK180-2868</strain>
    </source>
</reference>
<evidence type="ECO:0000256" key="2">
    <source>
        <dbReference type="SAM" id="SignalP"/>
    </source>
</evidence>
<sequence length="181" mass="19902">MKKLSLLAALLLAVGTCSGCSAAESAATVIQAQGREYGQTIELSEGDIMSTAFFDMTVNSAQFLPEIDGYIPAEETDQFLVVNITVENTFDDMDPLPMSDADFELGYNGADETGTIFPEDEFAVDQLPAEYEIEENGTVTGNLIYVVPGDAEDFQIYYYDLWSDDFEGNTYWLPFSVGQKV</sequence>
<comment type="caution">
    <text evidence="4">The sequence shown here is derived from an EMBL/GenBank/DDBJ whole genome shotgun (WGS) entry which is preliminary data.</text>
</comment>
<evidence type="ECO:0000313" key="5">
    <source>
        <dbReference type="Proteomes" id="UP000824250"/>
    </source>
</evidence>
<dbReference type="Gene3D" id="2.60.40.1240">
    <property type="match status" value="1"/>
</dbReference>
<dbReference type="EMBL" id="DVGC01000032">
    <property type="protein sequence ID" value="HIR05497.1"/>
    <property type="molecule type" value="Genomic_DNA"/>
</dbReference>
<evidence type="ECO:0000256" key="1">
    <source>
        <dbReference type="ARBA" id="ARBA00022729"/>
    </source>
</evidence>
<dbReference type="AlphaFoldDB" id="A0A9D1A4G5"/>
<reference evidence="4" key="2">
    <citation type="journal article" date="2021" name="PeerJ">
        <title>Extensive microbial diversity within the chicken gut microbiome revealed by metagenomics and culture.</title>
        <authorList>
            <person name="Gilroy R."/>
            <person name="Ravi A."/>
            <person name="Getino M."/>
            <person name="Pursley I."/>
            <person name="Horton D.L."/>
            <person name="Alikhan N.F."/>
            <person name="Baker D."/>
            <person name="Gharbi K."/>
            <person name="Hall N."/>
            <person name="Watson M."/>
            <person name="Adriaenssens E.M."/>
            <person name="Foster-Nyarko E."/>
            <person name="Jarju S."/>
            <person name="Secka A."/>
            <person name="Antonio M."/>
            <person name="Oren A."/>
            <person name="Chaudhuri R.R."/>
            <person name="La Ragione R."/>
            <person name="Hildebrand F."/>
            <person name="Pallen M.J."/>
        </authorList>
    </citation>
    <scope>NUCLEOTIDE SEQUENCE</scope>
    <source>
        <strain evidence="4">CHK180-2868</strain>
    </source>
</reference>
<dbReference type="InterPro" id="IPR029050">
    <property type="entry name" value="Immunoprotect_excell_Ig-like"/>
</dbReference>